<dbReference type="Pfam" id="PF00573">
    <property type="entry name" value="Ribosomal_L4"/>
    <property type="match status" value="1"/>
</dbReference>
<comment type="similarity">
    <text evidence="1">Belongs to the universal ribosomal protein uL4 family.</text>
</comment>
<dbReference type="Gene3D" id="3.40.1370.10">
    <property type="match status" value="1"/>
</dbReference>
<evidence type="ECO:0000313" key="8">
    <source>
        <dbReference type="EMBL" id="QLJ52992.1"/>
    </source>
</evidence>
<dbReference type="AlphaFoldDB" id="A0A7D5XHW4"/>
<name>A0A7D5XHW4_FERL1</name>
<keyword evidence="3" id="KW-0694">RNA-binding</keyword>
<dbReference type="GO" id="GO:0019843">
    <property type="term" value="F:rRNA binding"/>
    <property type="evidence" value="ECO:0007669"/>
    <property type="project" value="UniProtKB-KW"/>
</dbReference>
<dbReference type="SUPFAM" id="SSF52166">
    <property type="entry name" value="Ribosomal protein L4"/>
    <property type="match status" value="1"/>
</dbReference>
<dbReference type="GO" id="GO:0006412">
    <property type="term" value="P:translation"/>
    <property type="evidence" value="ECO:0007669"/>
    <property type="project" value="InterPro"/>
</dbReference>
<evidence type="ECO:0000256" key="5">
    <source>
        <dbReference type="ARBA" id="ARBA00023274"/>
    </source>
</evidence>
<evidence type="ECO:0000256" key="7">
    <source>
        <dbReference type="NCBIfam" id="TIGR03672"/>
    </source>
</evidence>
<gene>
    <name evidence="8" type="ORF">Sv326_0817</name>
</gene>
<dbReference type="InterPro" id="IPR002136">
    <property type="entry name" value="Ribosomal_uL4"/>
</dbReference>
<evidence type="ECO:0000256" key="6">
    <source>
        <dbReference type="ARBA" id="ARBA00035462"/>
    </source>
</evidence>
<evidence type="ECO:0000256" key="4">
    <source>
        <dbReference type="ARBA" id="ARBA00022980"/>
    </source>
</evidence>
<protein>
    <recommendedName>
        <fullName evidence="6 7">50S ribosomal protein L4</fullName>
    </recommendedName>
</protein>
<dbReference type="PANTHER" id="PTHR19431">
    <property type="entry name" value="60S RIBOSOMAL PROTEIN L4"/>
    <property type="match status" value="1"/>
</dbReference>
<dbReference type="EMBL" id="CP058998">
    <property type="protein sequence ID" value="QLJ52992.1"/>
    <property type="molecule type" value="Genomic_DNA"/>
</dbReference>
<dbReference type="InterPro" id="IPR019970">
    <property type="entry name" value="Ribosomall_uL4-arc"/>
</dbReference>
<dbReference type="NCBIfam" id="TIGR03672">
    <property type="entry name" value="rpl4p_arch"/>
    <property type="match status" value="1"/>
</dbReference>
<evidence type="ECO:0000313" key="9">
    <source>
        <dbReference type="Proteomes" id="UP000510821"/>
    </source>
</evidence>
<evidence type="ECO:0000256" key="2">
    <source>
        <dbReference type="ARBA" id="ARBA00022730"/>
    </source>
</evidence>
<dbReference type="GO" id="GO:0005840">
    <property type="term" value="C:ribosome"/>
    <property type="evidence" value="ECO:0007669"/>
    <property type="project" value="UniProtKB-KW"/>
</dbReference>
<accession>A0A7D5XHW4</accession>
<reference evidence="9" key="1">
    <citation type="submission" date="2020-07" db="EMBL/GenBank/DDBJ databases">
        <title>Metabolic diversity and evolutionary history of the archaeal phylum ###Micrarchaeota### uncovered from a freshwater lake metagenome.</title>
        <authorList>
            <person name="Kadnikov V.V."/>
            <person name="Savvichev A.S."/>
            <person name="Mardanov A.V."/>
            <person name="Beletsky A.V."/>
            <person name="Chupakov A.V."/>
            <person name="Kokryatskaya N.M."/>
            <person name="Pimenov N.V."/>
            <person name="Ravin N.V."/>
        </authorList>
    </citation>
    <scope>NUCLEOTIDE SEQUENCE [LARGE SCALE GENOMIC DNA]</scope>
</reference>
<keyword evidence="5" id="KW-0687">Ribonucleoprotein</keyword>
<dbReference type="InterPro" id="IPR045240">
    <property type="entry name" value="Ribosomal_uL4_euk/arch"/>
</dbReference>
<keyword evidence="4 8" id="KW-0689">Ribosomal protein</keyword>
<evidence type="ECO:0000256" key="3">
    <source>
        <dbReference type="ARBA" id="ARBA00022884"/>
    </source>
</evidence>
<dbReference type="Proteomes" id="UP000510821">
    <property type="component" value="Chromosome"/>
</dbReference>
<sequence>MKAHVYSIDGNQMEEIELPQHFSEEIREEVIRRAVLAEQSRKYQPKGAFKLAGLQTSAEYRGRKEAYGTIKNKGISRLPREKFPKGRFGRVRIVPFSAKGRRAHPPNPNEVLVERINKKEYEKAMRSAIAATARKEIVEARGHRVKGVKEVPLIVENRFEELDKTKNVLACLKALGVEDELERARRKKKVSGVREGRKGGNIRPKSLLIVVGNGSKVARAARNLAGVDVRGVNDLDVSSLAPGTHMGRLTLWSKRAIEELGKVK</sequence>
<organism evidence="8 9">
    <name type="scientific">Fermentimicrarchaeum limneticum</name>
    <dbReference type="NCBI Taxonomy" id="2795018"/>
    <lineage>
        <taxon>Archaea</taxon>
        <taxon>Candidatus Micrarchaeota</taxon>
        <taxon>Candidatus Fermentimicrarchaeales</taxon>
        <taxon>Candidatus Fermentimicrarchaeaceae</taxon>
        <taxon>Candidatus Fermentimicrarchaeum</taxon>
    </lineage>
</organism>
<dbReference type="KEGG" id="flt:Sv326_0817"/>
<dbReference type="InterPro" id="IPR023574">
    <property type="entry name" value="Ribosomal_uL4_dom_sf"/>
</dbReference>
<keyword evidence="2" id="KW-0699">rRNA-binding</keyword>
<dbReference type="GO" id="GO:0003735">
    <property type="term" value="F:structural constituent of ribosome"/>
    <property type="evidence" value="ECO:0007669"/>
    <property type="project" value="InterPro"/>
</dbReference>
<evidence type="ECO:0000256" key="1">
    <source>
        <dbReference type="ARBA" id="ARBA00010528"/>
    </source>
</evidence>
<dbReference type="GO" id="GO:1990904">
    <property type="term" value="C:ribonucleoprotein complex"/>
    <property type="evidence" value="ECO:0007669"/>
    <property type="project" value="UniProtKB-KW"/>
</dbReference>
<proteinExistence type="inferred from homology"/>